<feature type="compositionally biased region" description="Basic and acidic residues" evidence="1">
    <location>
        <begin position="132"/>
        <end position="146"/>
    </location>
</feature>
<evidence type="ECO:0000256" key="1">
    <source>
        <dbReference type="SAM" id="MobiDB-lite"/>
    </source>
</evidence>
<name>A0A087T8Q3_STEMI</name>
<accession>A0A087T8Q3</accession>
<evidence type="ECO:0000313" key="3">
    <source>
        <dbReference type="Proteomes" id="UP000054359"/>
    </source>
</evidence>
<sequence length="222" mass="25056">MQLQSEHCRRGRSRKFPEVTSSSVKNCETSVESQHCRPGKPRNEIAVENDTNISLPPRKCIAKKSTGTRVIQSKSQQQEKSQDKKKETASFPVTEPQNESDGDMIASDVEDVTNDVQDQSEPDWDMTVVEEETGKKHETQSHSEHCRRGKSRIFLEETGSSSDDQETLLQSQHYRVGLSRKVVHEGVSNERTVQKDTNVSVSSRKRVAKKSTGTRAIQSKDR</sequence>
<feature type="non-terminal residue" evidence="2">
    <location>
        <position position="222"/>
    </location>
</feature>
<reference evidence="2 3" key="1">
    <citation type="submission" date="2013-11" db="EMBL/GenBank/DDBJ databases">
        <title>Genome sequencing of Stegodyphus mimosarum.</title>
        <authorList>
            <person name="Bechsgaard J."/>
        </authorList>
    </citation>
    <scope>NUCLEOTIDE SEQUENCE [LARGE SCALE GENOMIC DNA]</scope>
</reference>
<feature type="region of interest" description="Disordered" evidence="1">
    <location>
        <begin position="1"/>
        <end position="108"/>
    </location>
</feature>
<feature type="compositionally biased region" description="Acidic residues" evidence="1">
    <location>
        <begin position="98"/>
        <end position="108"/>
    </location>
</feature>
<feature type="compositionally biased region" description="Polar residues" evidence="1">
    <location>
        <begin position="213"/>
        <end position="222"/>
    </location>
</feature>
<protein>
    <submittedName>
        <fullName evidence="2">Uncharacterized protein</fullName>
    </submittedName>
</protein>
<evidence type="ECO:0000313" key="2">
    <source>
        <dbReference type="EMBL" id="KFM61492.1"/>
    </source>
</evidence>
<feature type="region of interest" description="Disordered" evidence="1">
    <location>
        <begin position="187"/>
        <end position="222"/>
    </location>
</feature>
<dbReference type="AlphaFoldDB" id="A0A087T8Q3"/>
<dbReference type="Proteomes" id="UP000054359">
    <property type="component" value="Unassembled WGS sequence"/>
</dbReference>
<keyword evidence="3" id="KW-1185">Reference proteome</keyword>
<dbReference type="OrthoDB" id="10556165at2759"/>
<gene>
    <name evidence="2" type="ORF">X975_04430</name>
</gene>
<dbReference type="EMBL" id="KK113979">
    <property type="protein sequence ID" value="KFM61492.1"/>
    <property type="molecule type" value="Genomic_DNA"/>
</dbReference>
<feature type="compositionally biased region" description="Polar residues" evidence="1">
    <location>
        <begin position="19"/>
        <end position="33"/>
    </location>
</feature>
<proteinExistence type="predicted"/>
<feature type="region of interest" description="Disordered" evidence="1">
    <location>
        <begin position="130"/>
        <end position="150"/>
    </location>
</feature>
<organism evidence="2 3">
    <name type="scientific">Stegodyphus mimosarum</name>
    <name type="common">African social velvet spider</name>
    <dbReference type="NCBI Taxonomy" id="407821"/>
    <lineage>
        <taxon>Eukaryota</taxon>
        <taxon>Metazoa</taxon>
        <taxon>Ecdysozoa</taxon>
        <taxon>Arthropoda</taxon>
        <taxon>Chelicerata</taxon>
        <taxon>Arachnida</taxon>
        <taxon>Araneae</taxon>
        <taxon>Araneomorphae</taxon>
        <taxon>Entelegynae</taxon>
        <taxon>Eresoidea</taxon>
        <taxon>Eresidae</taxon>
        <taxon>Stegodyphus</taxon>
    </lineage>
</organism>